<dbReference type="AlphaFoldDB" id="A0A0V0QJA8"/>
<proteinExistence type="predicted"/>
<feature type="coiled-coil region" evidence="1">
    <location>
        <begin position="124"/>
        <end position="194"/>
    </location>
</feature>
<accession>A0A0V0QJA8</accession>
<evidence type="ECO:0000313" key="5">
    <source>
        <dbReference type="Proteomes" id="UP000054937"/>
    </source>
</evidence>
<dbReference type="Proteomes" id="UP000054937">
    <property type="component" value="Unassembled WGS sequence"/>
</dbReference>
<keyword evidence="3" id="KW-0472">Membrane</keyword>
<protein>
    <recommendedName>
        <fullName evidence="6">Transmembrane protein</fullName>
    </recommendedName>
</protein>
<evidence type="ECO:0000256" key="3">
    <source>
        <dbReference type="SAM" id="Phobius"/>
    </source>
</evidence>
<gene>
    <name evidence="4" type="ORF">PPERSA_04858</name>
</gene>
<evidence type="ECO:0000256" key="1">
    <source>
        <dbReference type="SAM" id="Coils"/>
    </source>
</evidence>
<organism evidence="4 5">
    <name type="scientific">Pseudocohnilembus persalinus</name>
    <name type="common">Ciliate</name>
    <dbReference type="NCBI Taxonomy" id="266149"/>
    <lineage>
        <taxon>Eukaryota</taxon>
        <taxon>Sar</taxon>
        <taxon>Alveolata</taxon>
        <taxon>Ciliophora</taxon>
        <taxon>Intramacronucleata</taxon>
        <taxon>Oligohymenophorea</taxon>
        <taxon>Scuticociliatia</taxon>
        <taxon>Philasterida</taxon>
        <taxon>Pseudocohnilembidae</taxon>
        <taxon>Pseudocohnilembus</taxon>
    </lineage>
</organism>
<name>A0A0V0QJA8_PSEPJ</name>
<feature type="region of interest" description="Disordered" evidence="2">
    <location>
        <begin position="51"/>
        <end position="72"/>
    </location>
</feature>
<feature type="compositionally biased region" description="Low complexity" evidence="2">
    <location>
        <begin position="252"/>
        <end position="261"/>
    </location>
</feature>
<keyword evidence="3" id="KW-0812">Transmembrane</keyword>
<feature type="region of interest" description="Disordered" evidence="2">
    <location>
        <begin position="217"/>
        <end position="261"/>
    </location>
</feature>
<keyword evidence="5" id="KW-1185">Reference proteome</keyword>
<evidence type="ECO:0008006" key="6">
    <source>
        <dbReference type="Google" id="ProtNLM"/>
    </source>
</evidence>
<reference evidence="4 5" key="1">
    <citation type="journal article" date="2015" name="Sci. Rep.">
        <title>Genome of the facultative scuticociliatosis pathogen Pseudocohnilembus persalinus provides insight into its virulence through horizontal gene transfer.</title>
        <authorList>
            <person name="Xiong J."/>
            <person name="Wang G."/>
            <person name="Cheng J."/>
            <person name="Tian M."/>
            <person name="Pan X."/>
            <person name="Warren A."/>
            <person name="Jiang C."/>
            <person name="Yuan D."/>
            <person name="Miao W."/>
        </authorList>
    </citation>
    <scope>NUCLEOTIDE SEQUENCE [LARGE SCALE GENOMIC DNA]</scope>
    <source>
        <strain evidence="4">36N120E</strain>
    </source>
</reference>
<evidence type="ECO:0000313" key="4">
    <source>
        <dbReference type="EMBL" id="KRX02236.1"/>
    </source>
</evidence>
<dbReference type="EMBL" id="LDAU01000156">
    <property type="protein sequence ID" value="KRX02236.1"/>
    <property type="molecule type" value="Genomic_DNA"/>
</dbReference>
<sequence length="261" mass="30690">MQRIVGLLSQQCDFDTEYTSLLSFDLIRNFDLFTLVQKPISFISKQLVKQEDATPQPRENDNQNSQNNNDCDHRDSQIVEYIKIGKYKIEKKLAIKIGVGLVVAIGLTIFLARRGKKSQYDKIIEAQQRQLNKFHKQQEALKNEMLKYQEQLKQMQNKPAEYKEKAVKKIKEAMQQKQDAMENVTQKIKESKDKISTESMNKTISTIVTKLDFRGYFPQTQEQQQPQQLQQQQFSDQQQQAYQNSDAGYYHQQQQQQQLQK</sequence>
<comment type="caution">
    <text evidence="4">The sequence shown here is derived from an EMBL/GenBank/DDBJ whole genome shotgun (WGS) entry which is preliminary data.</text>
</comment>
<keyword evidence="3" id="KW-1133">Transmembrane helix</keyword>
<evidence type="ECO:0000256" key="2">
    <source>
        <dbReference type="SAM" id="MobiDB-lite"/>
    </source>
</evidence>
<feature type="compositionally biased region" description="Low complexity" evidence="2">
    <location>
        <begin position="219"/>
        <end position="243"/>
    </location>
</feature>
<keyword evidence="1" id="KW-0175">Coiled coil</keyword>
<feature type="transmembrane region" description="Helical" evidence="3">
    <location>
        <begin position="93"/>
        <end position="112"/>
    </location>
</feature>
<dbReference type="InParanoid" id="A0A0V0QJA8"/>